<protein>
    <submittedName>
        <fullName evidence="1">Uncharacterized protein</fullName>
    </submittedName>
</protein>
<gene>
    <name evidence="1" type="ORF">BpHYR1_029379</name>
</gene>
<organism evidence="1 2">
    <name type="scientific">Brachionus plicatilis</name>
    <name type="common">Marine rotifer</name>
    <name type="synonym">Brachionus muelleri</name>
    <dbReference type="NCBI Taxonomy" id="10195"/>
    <lineage>
        <taxon>Eukaryota</taxon>
        <taxon>Metazoa</taxon>
        <taxon>Spiralia</taxon>
        <taxon>Gnathifera</taxon>
        <taxon>Rotifera</taxon>
        <taxon>Eurotatoria</taxon>
        <taxon>Monogononta</taxon>
        <taxon>Pseudotrocha</taxon>
        <taxon>Ploima</taxon>
        <taxon>Brachionidae</taxon>
        <taxon>Brachionus</taxon>
    </lineage>
</organism>
<dbReference type="Proteomes" id="UP000276133">
    <property type="component" value="Unassembled WGS sequence"/>
</dbReference>
<evidence type="ECO:0000313" key="1">
    <source>
        <dbReference type="EMBL" id="RMZ96038.1"/>
    </source>
</evidence>
<accession>A0A3M7PAE3</accession>
<keyword evidence="2" id="KW-1185">Reference proteome</keyword>
<comment type="caution">
    <text evidence="1">The sequence shown here is derived from an EMBL/GenBank/DDBJ whole genome shotgun (WGS) entry which is preliminary data.</text>
</comment>
<reference evidence="1 2" key="1">
    <citation type="journal article" date="2018" name="Sci. Rep.">
        <title>Genomic signatures of local adaptation to the degree of environmental predictability in rotifers.</title>
        <authorList>
            <person name="Franch-Gras L."/>
            <person name="Hahn C."/>
            <person name="Garcia-Roger E.M."/>
            <person name="Carmona M.J."/>
            <person name="Serra M."/>
            <person name="Gomez A."/>
        </authorList>
    </citation>
    <scope>NUCLEOTIDE SEQUENCE [LARGE SCALE GENOMIC DNA]</scope>
    <source>
        <strain evidence="1">HYR1</strain>
    </source>
</reference>
<evidence type="ECO:0000313" key="2">
    <source>
        <dbReference type="Proteomes" id="UP000276133"/>
    </source>
</evidence>
<dbReference type="EMBL" id="REGN01012313">
    <property type="protein sequence ID" value="RMZ96038.1"/>
    <property type="molecule type" value="Genomic_DNA"/>
</dbReference>
<proteinExistence type="predicted"/>
<name>A0A3M7PAE3_BRAPC</name>
<dbReference type="AlphaFoldDB" id="A0A3M7PAE3"/>
<sequence length="60" mass="7154">MLKLDGVCCLYQGFFQLMRLQYRTSPKWQNLSELSWEQFFKAEQFGSDKTLITFQIIILA</sequence>